<evidence type="ECO:0000313" key="2">
    <source>
        <dbReference type="Proteomes" id="UP000076837"/>
    </source>
</evidence>
<proteinExistence type="predicted"/>
<reference evidence="1 2" key="1">
    <citation type="journal article" date="2016" name="Sci. Rep.">
        <title>Draft genome sequencing and secretome analysis of fungal phytopathogen Ascochyta rabiei provides insight into the necrotrophic effector repertoire.</title>
        <authorList>
            <person name="Verma S."/>
            <person name="Gazara R.K."/>
            <person name="Nizam S."/>
            <person name="Parween S."/>
            <person name="Chattopadhyay D."/>
            <person name="Verma P.K."/>
        </authorList>
    </citation>
    <scope>NUCLEOTIDE SEQUENCE [LARGE SCALE GENOMIC DNA]</scope>
    <source>
        <strain evidence="1 2">ArDII</strain>
    </source>
</reference>
<dbReference type="AlphaFoldDB" id="A0A163HG12"/>
<sequence length="143" mass="16297">MHAGKRFQPKSPTSWIKDRSLVKDLHSQETNWSRIVSSPQRGNPKTNTTYYDTDESIAVLLKQRKSAPVKFQPHVQNSLGIIVSSKEYEEQQFDQVLDQVHSWVNTKSLPECLCNYITRSKCPRREVVGNSSKCSPISCNCNA</sequence>
<name>A0A163HG12_DIDRA</name>
<evidence type="ECO:0000313" key="1">
    <source>
        <dbReference type="EMBL" id="KZM25276.1"/>
    </source>
</evidence>
<accession>A0A163HG12</accession>
<comment type="caution">
    <text evidence="1">The sequence shown here is derived from an EMBL/GenBank/DDBJ whole genome shotgun (WGS) entry which is preliminary data.</text>
</comment>
<protein>
    <submittedName>
        <fullName evidence="1">Uncharacterized protein</fullName>
    </submittedName>
</protein>
<keyword evidence="2" id="KW-1185">Reference proteome</keyword>
<organism evidence="1 2">
    <name type="scientific">Didymella rabiei</name>
    <name type="common">Chickpea ascochyta blight fungus</name>
    <name type="synonym">Mycosphaerella rabiei</name>
    <dbReference type="NCBI Taxonomy" id="5454"/>
    <lineage>
        <taxon>Eukaryota</taxon>
        <taxon>Fungi</taxon>
        <taxon>Dikarya</taxon>
        <taxon>Ascomycota</taxon>
        <taxon>Pezizomycotina</taxon>
        <taxon>Dothideomycetes</taxon>
        <taxon>Pleosporomycetidae</taxon>
        <taxon>Pleosporales</taxon>
        <taxon>Pleosporineae</taxon>
        <taxon>Didymellaceae</taxon>
        <taxon>Ascochyta</taxon>
    </lineage>
</organism>
<gene>
    <name evidence="1" type="ORF">ST47_g3590</name>
</gene>
<dbReference type="EMBL" id="JYNV01000130">
    <property type="protein sequence ID" value="KZM25276.1"/>
    <property type="molecule type" value="Genomic_DNA"/>
</dbReference>
<dbReference type="Proteomes" id="UP000076837">
    <property type="component" value="Unassembled WGS sequence"/>
</dbReference>